<dbReference type="InterPro" id="IPR004380">
    <property type="entry name" value="Asp_race"/>
</dbReference>
<dbReference type="NCBIfam" id="TIGR00035">
    <property type="entry name" value="asp_race"/>
    <property type="match status" value="1"/>
</dbReference>
<dbReference type="AlphaFoldDB" id="U4KIU0"/>
<dbReference type="Pfam" id="PF01177">
    <property type="entry name" value="Asp_Glu_race"/>
    <property type="match status" value="1"/>
</dbReference>
<dbReference type="Gene3D" id="3.40.50.1860">
    <property type="match status" value="2"/>
</dbReference>
<dbReference type="RefSeq" id="WP_022561721.1">
    <property type="nucleotide sequence ID" value="NC_022543.1"/>
</dbReference>
<reference evidence="3 4" key="1">
    <citation type="journal article" date="2013" name="ISME J.">
        <title>Comparative genomics of pathogenic lineages of Vibrio nigripulchritudo identifies virulence-associated traits.</title>
        <authorList>
            <person name="Goudenege D."/>
            <person name="Labreuche Y."/>
            <person name="Krin E."/>
            <person name="Ansquer D."/>
            <person name="Mangenot S."/>
            <person name="Calteau A."/>
            <person name="Medigue C."/>
            <person name="Mazel D."/>
            <person name="Polz M.F."/>
            <person name="Le Roux F."/>
        </authorList>
    </citation>
    <scope>NUCLEOTIDE SEQUENCE [LARGE SCALE GENOMIC DNA]</scope>
    <source>
        <strain evidence="4">SnF1</strain>
    </source>
</reference>
<dbReference type="PATRIC" id="fig|1260221.3.peg.5113"/>
<name>U4KIU0_9VIBR</name>
<accession>U4KIU0</accession>
<protein>
    <submittedName>
        <fullName evidence="3">Putative Aspartate racemase</fullName>
        <ecNumber evidence="3">5.1.1.13</ecNumber>
    </submittedName>
</protein>
<dbReference type="PANTHER" id="PTHR21198">
    <property type="entry name" value="GLUTAMATE RACEMASE"/>
    <property type="match status" value="1"/>
</dbReference>
<sequence>MKMIGMIGGMSWESTVSYYQAINRFTNQKLGGFHSAKICLYSVDFSEIEELQRAGNWAATATILSEAATSLESAGADCILICTNTMHKVASEVQASVTIPLIHIADPTGQALQTHGVKKVGLLGTRFTMEQEFYRNRIEQEFGISVLVPNQEQQNDVHRIIYEELCHGKILDTSRAIYLDVIQSLKADGAEAVILGCTEIALLVKQEHTDTPLFDTTELHALSAVEFALSD</sequence>
<dbReference type="OrthoDB" id="9803739at2"/>
<dbReference type="EMBL" id="FO203527">
    <property type="protein sequence ID" value="CCO61265.1"/>
    <property type="molecule type" value="Genomic_DNA"/>
</dbReference>
<dbReference type="SUPFAM" id="SSF53681">
    <property type="entry name" value="Aspartate/glutamate racemase"/>
    <property type="match status" value="2"/>
</dbReference>
<dbReference type="InterPro" id="IPR015942">
    <property type="entry name" value="Asp/Glu/hydantoin_racemase"/>
</dbReference>
<dbReference type="GO" id="GO:0047689">
    <property type="term" value="F:aspartate racemase activity"/>
    <property type="evidence" value="ECO:0007669"/>
    <property type="project" value="UniProtKB-EC"/>
</dbReference>
<dbReference type="PANTHER" id="PTHR21198:SF7">
    <property type="entry name" value="ASPARTATE-GLUTAMATE RACEMASE FAMILY"/>
    <property type="match status" value="1"/>
</dbReference>
<evidence type="ECO:0000313" key="4">
    <source>
        <dbReference type="Proteomes" id="UP000016895"/>
    </source>
</evidence>
<gene>
    <name evidence="3" type="ORF">VIBNI_B1517</name>
</gene>
<evidence type="ECO:0000256" key="1">
    <source>
        <dbReference type="ARBA" id="ARBA00007847"/>
    </source>
</evidence>
<keyword evidence="2 3" id="KW-0413">Isomerase</keyword>
<dbReference type="eggNOG" id="COG1794">
    <property type="taxonomic scope" value="Bacteria"/>
</dbReference>
<dbReference type="InterPro" id="IPR001920">
    <property type="entry name" value="Asp/Glu_race"/>
</dbReference>
<evidence type="ECO:0000313" key="3">
    <source>
        <dbReference type="EMBL" id="CCO61265.1"/>
    </source>
</evidence>
<dbReference type="EC" id="5.1.1.13" evidence="3"/>
<dbReference type="Proteomes" id="UP000016895">
    <property type="component" value="Chromosome 2"/>
</dbReference>
<dbReference type="KEGG" id="vni:VIBNI_B1517"/>
<keyword evidence="4" id="KW-1185">Reference proteome</keyword>
<evidence type="ECO:0000256" key="2">
    <source>
        <dbReference type="ARBA" id="ARBA00023235"/>
    </source>
</evidence>
<organism evidence="3 4">
    <name type="scientific">Vibrio nigripulchritudo</name>
    <dbReference type="NCBI Taxonomy" id="28173"/>
    <lineage>
        <taxon>Bacteria</taxon>
        <taxon>Pseudomonadati</taxon>
        <taxon>Pseudomonadota</taxon>
        <taxon>Gammaproteobacteria</taxon>
        <taxon>Vibrionales</taxon>
        <taxon>Vibrionaceae</taxon>
        <taxon>Vibrio</taxon>
    </lineage>
</organism>
<dbReference type="STRING" id="28173.VIBNI_B1517"/>
<comment type="similarity">
    <text evidence="1">Belongs to the aspartate/glutamate racemases family.</text>
</comment>
<proteinExistence type="inferred from homology"/>